<sequence length="76" mass="8468">MSNGNESRLIQGSLKMLDKLDRKYLHVSKHPVGIDFRVNKIILLVKIATDDAYVVAIDGMRGVGKKTITKVVLNEC</sequence>
<protein>
    <submittedName>
        <fullName evidence="1">Uncharacterized protein</fullName>
    </submittedName>
</protein>
<evidence type="ECO:0000313" key="2">
    <source>
        <dbReference type="Proteomes" id="UP000006729"/>
    </source>
</evidence>
<accession>A0ACC0SJF0</accession>
<keyword evidence="2" id="KW-1185">Reference proteome</keyword>
<organism evidence="1 2">
    <name type="scientific">Populus trichocarpa</name>
    <name type="common">Western balsam poplar</name>
    <name type="synonym">Populus balsamifera subsp. trichocarpa</name>
    <dbReference type="NCBI Taxonomy" id="3694"/>
    <lineage>
        <taxon>Eukaryota</taxon>
        <taxon>Viridiplantae</taxon>
        <taxon>Streptophyta</taxon>
        <taxon>Embryophyta</taxon>
        <taxon>Tracheophyta</taxon>
        <taxon>Spermatophyta</taxon>
        <taxon>Magnoliopsida</taxon>
        <taxon>eudicotyledons</taxon>
        <taxon>Gunneridae</taxon>
        <taxon>Pentapetalae</taxon>
        <taxon>rosids</taxon>
        <taxon>fabids</taxon>
        <taxon>Malpighiales</taxon>
        <taxon>Salicaceae</taxon>
        <taxon>Saliceae</taxon>
        <taxon>Populus</taxon>
    </lineage>
</organism>
<comment type="caution">
    <text evidence="1">The sequence shown here is derived from an EMBL/GenBank/DDBJ whole genome shotgun (WGS) entry which is preliminary data.</text>
</comment>
<gene>
    <name evidence="1" type="ORF">POPTR_008G030002v4</name>
</gene>
<dbReference type="EMBL" id="CM009297">
    <property type="protein sequence ID" value="KAI9389321.1"/>
    <property type="molecule type" value="Genomic_DNA"/>
</dbReference>
<evidence type="ECO:0000313" key="1">
    <source>
        <dbReference type="EMBL" id="KAI9389321.1"/>
    </source>
</evidence>
<reference evidence="1 2" key="1">
    <citation type="journal article" date="2006" name="Science">
        <title>The genome of black cottonwood, Populus trichocarpa (Torr. &amp; Gray).</title>
        <authorList>
            <person name="Tuskan G.A."/>
            <person name="Difazio S."/>
            <person name="Jansson S."/>
            <person name="Bohlmann J."/>
            <person name="Grigoriev I."/>
            <person name="Hellsten U."/>
            <person name="Putnam N."/>
            <person name="Ralph S."/>
            <person name="Rombauts S."/>
            <person name="Salamov A."/>
            <person name="Schein J."/>
            <person name="Sterck L."/>
            <person name="Aerts A."/>
            <person name="Bhalerao R.R."/>
            <person name="Bhalerao R.P."/>
            <person name="Blaudez D."/>
            <person name="Boerjan W."/>
            <person name="Brun A."/>
            <person name="Brunner A."/>
            <person name="Busov V."/>
            <person name="Campbell M."/>
            <person name="Carlson J."/>
            <person name="Chalot M."/>
            <person name="Chapman J."/>
            <person name="Chen G.L."/>
            <person name="Cooper D."/>
            <person name="Coutinho P.M."/>
            <person name="Couturier J."/>
            <person name="Covert S."/>
            <person name="Cronk Q."/>
            <person name="Cunningham R."/>
            <person name="Davis J."/>
            <person name="Degroeve S."/>
            <person name="Dejardin A."/>
            <person name="Depamphilis C."/>
            <person name="Detter J."/>
            <person name="Dirks B."/>
            <person name="Dubchak I."/>
            <person name="Duplessis S."/>
            <person name="Ehlting J."/>
            <person name="Ellis B."/>
            <person name="Gendler K."/>
            <person name="Goodstein D."/>
            <person name="Gribskov M."/>
            <person name="Grimwood J."/>
            <person name="Groover A."/>
            <person name="Gunter L."/>
            <person name="Hamberger B."/>
            <person name="Heinze B."/>
            <person name="Helariutta Y."/>
            <person name="Henrissat B."/>
            <person name="Holligan D."/>
            <person name="Holt R."/>
            <person name="Huang W."/>
            <person name="Islam-Faridi N."/>
            <person name="Jones S."/>
            <person name="Jones-Rhoades M."/>
            <person name="Jorgensen R."/>
            <person name="Joshi C."/>
            <person name="Kangasjarvi J."/>
            <person name="Karlsson J."/>
            <person name="Kelleher C."/>
            <person name="Kirkpatrick R."/>
            <person name="Kirst M."/>
            <person name="Kohler A."/>
            <person name="Kalluri U."/>
            <person name="Larimer F."/>
            <person name="Leebens-Mack J."/>
            <person name="Leple J.C."/>
            <person name="Locascio P."/>
            <person name="Lou Y."/>
            <person name="Lucas S."/>
            <person name="Martin F."/>
            <person name="Montanini B."/>
            <person name="Napoli C."/>
            <person name="Nelson D.R."/>
            <person name="Nelson C."/>
            <person name="Nieminen K."/>
            <person name="Nilsson O."/>
            <person name="Pereda V."/>
            <person name="Peter G."/>
            <person name="Philippe R."/>
            <person name="Pilate G."/>
            <person name="Poliakov A."/>
            <person name="Razumovskaya J."/>
            <person name="Richardson P."/>
            <person name="Rinaldi C."/>
            <person name="Ritland K."/>
            <person name="Rouze P."/>
            <person name="Ryaboy D."/>
            <person name="Schmutz J."/>
            <person name="Schrader J."/>
            <person name="Segerman B."/>
            <person name="Shin H."/>
            <person name="Siddiqui A."/>
            <person name="Sterky F."/>
            <person name="Terry A."/>
            <person name="Tsai C.J."/>
            <person name="Uberbacher E."/>
            <person name="Unneberg P."/>
            <person name="Vahala J."/>
            <person name="Wall K."/>
            <person name="Wessler S."/>
            <person name="Yang G."/>
            <person name="Yin T."/>
            <person name="Douglas C."/>
            <person name="Marra M."/>
            <person name="Sandberg G."/>
            <person name="Van de Peer Y."/>
            <person name="Rokhsar D."/>
        </authorList>
    </citation>
    <scope>NUCLEOTIDE SEQUENCE [LARGE SCALE GENOMIC DNA]</scope>
    <source>
        <strain evidence="2">cv. Nisqually</strain>
    </source>
</reference>
<name>A0ACC0SJF0_POPTR</name>
<proteinExistence type="predicted"/>
<dbReference type="Proteomes" id="UP000006729">
    <property type="component" value="Chromosome 8"/>
</dbReference>